<dbReference type="OrthoDB" id="9809061at2"/>
<evidence type="ECO:0000256" key="3">
    <source>
        <dbReference type="ARBA" id="ARBA00022884"/>
    </source>
</evidence>
<dbReference type="RefSeq" id="WP_131199388.1">
    <property type="nucleotide sequence ID" value="NZ_QJUL01000066.1"/>
</dbReference>
<protein>
    <recommendedName>
        <fullName evidence="5">Translational regulator CsrA</fullName>
    </recommendedName>
    <alternativeName>
        <fullName evidence="5">Carbon storage regulator</fullName>
    </alternativeName>
</protein>
<dbReference type="EMBL" id="QJUL01000066">
    <property type="protein sequence ID" value="TBU84480.1"/>
    <property type="molecule type" value="Genomic_DNA"/>
</dbReference>
<evidence type="ECO:0000313" key="8">
    <source>
        <dbReference type="Proteomes" id="UP000293172"/>
    </source>
</evidence>
<gene>
    <name evidence="5 7" type="primary">csrA</name>
    <name evidence="7" type="ORF">DNK44_25080</name>
</gene>
<dbReference type="InterPro" id="IPR003751">
    <property type="entry name" value="CsrA"/>
</dbReference>
<dbReference type="GO" id="GO:0045947">
    <property type="term" value="P:negative regulation of translational initiation"/>
    <property type="evidence" value="ECO:0007669"/>
    <property type="project" value="UniProtKB-UniRule"/>
</dbReference>
<comment type="caution">
    <text evidence="7">The sequence shown here is derived from an EMBL/GenBank/DDBJ whole genome shotgun (WGS) entry which is preliminary data.</text>
</comment>
<comment type="subunit">
    <text evidence="5">Homodimer; the beta-strands of each monomer intercalate to form a hydrophobic core, while the alpha-helices form wings that extend away from the core.</text>
</comment>
<dbReference type="Proteomes" id="UP000293172">
    <property type="component" value="Unassembled WGS sequence"/>
</dbReference>
<dbReference type="HAMAP" id="MF_00167">
    <property type="entry name" value="CsrA"/>
    <property type="match status" value="1"/>
</dbReference>
<dbReference type="NCBIfam" id="NF002469">
    <property type="entry name" value="PRK01712.1"/>
    <property type="match status" value="1"/>
</dbReference>
<sequence length="73" mass="8128">MLILSRNKGQTLMIGDEIQVTVLGVQGNQVRIGIQAPRELDVHREEIYERIRAGVPKPNQQPPSPTANDARTI</sequence>
<dbReference type="SUPFAM" id="SSF117130">
    <property type="entry name" value="CsrA-like"/>
    <property type="match status" value="1"/>
</dbReference>
<proteinExistence type="inferred from homology"/>
<reference evidence="7 8" key="1">
    <citation type="submission" date="2018-06" db="EMBL/GenBank/DDBJ databases">
        <title>Three novel Pseudomonas species isolated from symptomatic oak.</title>
        <authorList>
            <person name="Bueno-Gonzalez V."/>
            <person name="Brady C."/>
        </authorList>
    </citation>
    <scope>NUCLEOTIDE SEQUENCE [LARGE SCALE GENOMIC DNA]</scope>
    <source>
        <strain evidence="7 8">P6B</strain>
    </source>
</reference>
<evidence type="ECO:0000256" key="4">
    <source>
        <dbReference type="ARBA" id="ARBA00023159"/>
    </source>
</evidence>
<evidence type="ECO:0000313" key="7">
    <source>
        <dbReference type="EMBL" id="TBU84480.1"/>
    </source>
</evidence>
<dbReference type="PANTHER" id="PTHR34984">
    <property type="entry name" value="CARBON STORAGE REGULATOR"/>
    <property type="match status" value="1"/>
</dbReference>
<dbReference type="Gene3D" id="2.60.40.4380">
    <property type="entry name" value="Translational regulator CsrA"/>
    <property type="match status" value="1"/>
</dbReference>
<dbReference type="GO" id="GO:0006109">
    <property type="term" value="P:regulation of carbohydrate metabolic process"/>
    <property type="evidence" value="ECO:0007669"/>
    <property type="project" value="UniProtKB-UniRule"/>
</dbReference>
<evidence type="ECO:0000256" key="6">
    <source>
        <dbReference type="SAM" id="MobiDB-lite"/>
    </source>
</evidence>
<dbReference type="NCBIfam" id="TIGR00202">
    <property type="entry name" value="csrA"/>
    <property type="match status" value="1"/>
</dbReference>
<comment type="subcellular location">
    <subcellularLocation>
        <location evidence="5">Cytoplasm</location>
    </subcellularLocation>
</comment>
<evidence type="ECO:0000256" key="5">
    <source>
        <dbReference type="HAMAP-Rule" id="MF_00167"/>
    </source>
</evidence>
<feature type="region of interest" description="Disordered" evidence="6">
    <location>
        <begin position="53"/>
        <end position="73"/>
    </location>
</feature>
<keyword evidence="1 5" id="KW-0963">Cytoplasm</keyword>
<dbReference type="AlphaFoldDB" id="A0A4V2KBD5"/>
<keyword evidence="4 5" id="KW-0010">Activator</keyword>
<keyword evidence="5" id="KW-0678">Repressor</keyword>
<organism evidence="7 8">
    <name type="scientific">Phytopseudomonas dryadis</name>
    <dbReference type="NCBI Taxonomy" id="2487520"/>
    <lineage>
        <taxon>Bacteria</taxon>
        <taxon>Pseudomonadati</taxon>
        <taxon>Pseudomonadota</taxon>
        <taxon>Gammaproteobacteria</taxon>
        <taxon>Pseudomonadales</taxon>
        <taxon>Pseudomonadaceae</taxon>
        <taxon>Phytopseudomonas</taxon>
    </lineage>
</organism>
<keyword evidence="2 5" id="KW-0810">Translation regulation</keyword>
<evidence type="ECO:0000256" key="2">
    <source>
        <dbReference type="ARBA" id="ARBA00022845"/>
    </source>
</evidence>
<evidence type="ECO:0000256" key="1">
    <source>
        <dbReference type="ARBA" id="ARBA00022490"/>
    </source>
</evidence>
<dbReference type="GO" id="GO:0045948">
    <property type="term" value="P:positive regulation of translational initiation"/>
    <property type="evidence" value="ECO:0007669"/>
    <property type="project" value="UniProtKB-UniRule"/>
</dbReference>
<comment type="similarity">
    <text evidence="5">Belongs to the CsrA/RsmA family.</text>
</comment>
<dbReference type="Pfam" id="PF02599">
    <property type="entry name" value="CsrA"/>
    <property type="match status" value="1"/>
</dbReference>
<dbReference type="InterPro" id="IPR036107">
    <property type="entry name" value="CsrA_sf"/>
</dbReference>
<dbReference type="GO" id="GO:0005829">
    <property type="term" value="C:cytosol"/>
    <property type="evidence" value="ECO:0007669"/>
    <property type="project" value="TreeGrafter"/>
</dbReference>
<keyword evidence="3 5" id="KW-0694">RNA-binding</keyword>
<dbReference type="GO" id="GO:0006402">
    <property type="term" value="P:mRNA catabolic process"/>
    <property type="evidence" value="ECO:0007669"/>
    <property type="project" value="InterPro"/>
</dbReference>
<dbReference type="GO" id="GO:0048027">
    <property type="term" value="F:mRNA 5'-UTR binding"/>
    <property type="evidence" value="ECO:0007669"/>
    <property type="project" value="UniProtKB-UniRule"/>
</dbReference>
<accession>A0A4V2KBD5</accession>
<comment type="function">
    <text evidence="5">A key translational regulator that binds mRNA to regulate translation initiation and/or mRNA stability. Mediates global changes in gene expression, shifting from rapid growth to stress survival by linking envelope stress, the stringent response and the catabolite repression systems. Usually binds in the 5'-UTR; binding at or near the Shine-Dalgarno sequence prevents ribosome-binding, repressing translation, binding elsewhere in the 5'-UTR can activate translation and/or stabilize the mRNA. Its function is antagonized by small RNA(s).</text>
</comment>
<dbReference type="PANTHER" id="PTHR34984:SF1">
    <property type="entry name" value="CARBON STORAGE REGULATOR"/>
    <property type="match status" value="1"/>
</dbReference>
<name>A0A4V2KBD5_9GAMM</name>